<dbReference type="Proteomes" id="UP000652681">
    <property type="component" value="Unassembled WGS sequence"/>
</dbReference>
<dbReference type="Gene3D" id="2.60.40.10">
    <property type="entry name" value="Immunoglobulins"/>
    <property type="match status" value="2"/>
</dbReference>
<dbReference type="InterPro" id="IPR045828">
    <property type="entry name" value="PKD_Bacteroidetes"/>
</dbReference>
<dbReference type="SUPFAM" id="SSF49299">
    <property type="entry name" value="PKD domain"/>
    <property type="match status" value="1"/>
</dbReference>
<feature type="domain" description="Nucleoporin POM152 Ig-like" evidence="4">
    <location>
        <begin position="914"/>
        <end position="971"/>
    </location>
</feature>
<evidence type="ECO:0000313" key="5">
    <source>
        <dbReference type="EMBL" id="MBC9812631.1"/>
    </source>
</evidence>
<evidence type="ECO:0000259" key="3">
    <source>
        <dbReference type="Pfam" id="PF19406"/>
    </source>
</evidence>
<dbReference type="InterPro" id="IPR035986">
    <property type="entry name" value="PKD_dom_sf"/>
</dbReference>
<accession>A0A8J6P9E5</accession>
<organism evidence="5 6">
    <name type="scientific">Taishania pollutisoli</name>
    <dbReference type="NCBI Taxonomy" id="2766479"/>
    <lineage>
        <taxon>Bacteria</taxon>
        <taxon>Pseudomonadati</taxon>
        <taxon>Bacteroidota</taxon>
        <taxon>Flavobacteriia</taxon>
        <taxon>Flavobacteriales</taxon>
        <taxon>Crocinitomicaceae</taxon>
        <taxon>Taishania</taxon>
    </lineage>
</organism>
<reference evidence="5" key="1">
    <citation type="submission" date="2020-09" db="EMBL/GenBank/DDBJ databases">
        <title>Taishania pollutisoli gen. nov., sp. nov., Isolated from Tetrabromobisphenol A-Contaminated Soil.</title>
        <authorList>
            <person name="Chen Q."/>
        </authorList>
    </citation>
    <scope>NUCLEOTIDE SEQUENCE</scope>
    <source>
        <strain evidence="5">CZZ-1</strain>
    </source>
</reference>
<dbReference type="InterPro" id="IPR025667">
    <property type="entry name" value="SprB_repeat"/>
</dbReference>
<dbReference type="Gene3D" id="2.60.40.740">
    <property type="match status" value="2"/>
</dbReference>
<dbReference type="Pfam" id="PF13585">
    <property type="entry name" value="CHU_C"/>
    <property type="match status" value="1"/>
</dbReference>
<dbReference type="NCBIfam" id="TIGR04131">
    <property type="entry name" value="Bac_Flav_CTERM"/>
    <property type="match status" value="1"/>
</dbReference>
<dbReference type="InterPro" id="IPR026341">
    <property type="entry name" value="T9SS_type_B"/>
</dbReference>
<dbReference type="Pfam" id="PF19081">
    <property type="entry name" value="Ig_7"/>
    <property type="match status" value="1"/>
</dbReference>
<dbReference type="InterPro" id="IPR013783">
    <property type="entry name" value="Ig-like_fold"/>
</dbReference>
<feature type="domain" description="PKD-like" evidence="3">
    <location>
        <begin position="561"/>
        <end position="640"/>
    </location>
</feature>
<dbReference type="Pfam" id="PF19406">
    <property type="entry name" value="PKD_5"/>
    <property type="match status" value="2"/>
</dbReference>
<feature type="domain" description="Ig-like" evidence="2">
    <location>
        <begin position="1070"/>
        <end position="1149"/>
    </location>
</feature>
<evidence type="ECO:0000259" key="4">
    <source>
        <dbReference type="Pfam" id="PF24312"/>
    </source>
</evidence>
<dbReference type="InterPro" id="IPR056541">
    <property type="entry name" value="Ig-like_POM152"/>
</dbReference>
<keyword evidence="1" id="KW-1133">Transmembrane helix</keyword>
<dbReference type="Pfam" id="PF24312">
    <property type="entry name" value="Ig-like_POM152"/>
    <property type="match status" value="1"/>
</dbReference>
<dbReference type="Pfam" id="PF13573">
    <property type="entry name" value="SprB"/>
    <property type="match status" value="2"/>
</dbReference>
<feature type="transmembrane region" description="Helical" evidence="1">
    <location>
        <begin position="12"/>
        <end position="33"/>
    </location>
</feature>
<sequence length="1546" mass="158548">MKTSYLKSTLDSTFRIIVCSVWLMICGHLSVYAQTEASGMDSRPNNYTSFGVNRLSSPQSLPYNAPCTECEEDLSARTEFTKTYYGKGKNADKIYTQSGYSPLHIKDARGNWITFDSRLRKQAPGLYTAPDQHSPVTIDLNAGSSSVRNADGEIHFNNRPELLWKTDTEIKSLGKADFSNHTAGDDGVYVTNVWPGIDMEMRVLMGALKTNFILKNRPSQQSGMFIIRDELQLSGGLKLQKNEGELQIVTATGTEAFTIATCVGHDSHPGRDNGIQIFDYALNGNTVDILLPLEVLKSPDLVYPYTIDPLVNSANTLAQASITGSGYGATCFSNYCSYNLTVPTPANAVIVDALWSFNYIASGLCWTSDGAVTFATGACVSPNQAGYYWFCNGIGSGTCTGNNISLFSHVSSCLPAPSCAPQNVSFSMRFYRCYSSGGCSNTCIGAASPWTMTLVGRTLEHTNPTNPITVSSTSVCQGQSINASTAGSYGVPPYTYNWSLSPTGTPSAGTGSSASITFPTAGSQTLYATTTDACGQQVTSSVAITVNPGPSVTAAPNPVNLCSGATTGIALTSTPTGATFNWTTTPTNVSGSAAGSGNTISQTLTATGATPGTVVYNVTATANGCTSPPATVNVTVNPIPTIVVTPATQTICSGSSTSLALSSPVAGAAFNWTATNSNTSGGGTGSGTTISETLTNVDGINNGTTTYSITASANTCSGAPVNAVVTVNPSQNAGFTYSPSSICITASNPTPTLSAPSVTGTFSGTGVVFTNAATGTIDLAATGAGNYTISYTTSGPCPATQTQNITISNAPDASFSYASPFCQNATNPAPQLNPGAVNGVYSASSPNLVINSTTGVINLAGSTPGTYTVTNTIAASGGCSATSQTASVTISAVPTATLSGGGSYCQGGAVPTASIQLTGTGPWTVGITNGSTPQTLTVTSSPYVYTPAGPGTYTLTSVSNANCSGTVSGSATVTLNPTPSVNPMSPVTACANSTVTVPAFTGTPAGTTFTWTNSSTQIGLGASGGGNVNNFTATNTTTAPISGQITVTPTLNGCTGTPVNFTITINPKPTPIITGTTTYCAGVPASPLTANPSSGGQITWYSNPGLTTVVGNGTTYTPPSTVGTTTYYMTENFNGCISNAVPVTVTVNPLPTVNAGNDQTLCASTPVVLTGSGAVSYTWNNGVTNGQPFTQAPGSVTYTVTGTNANGCSNTDQVTITTIDSPALSVANTQHVTCFGLANGSATVTVTGGIAPYTYNWSPSGGTGATASGLQAGTYTVTVTDNVGCSDNTLITITQPGQLTVTPSVVDYSCGITDGEIALSVTGGTGPYSYNWSPNVSTSNTAIGLSGGNYSIIVTDAQGCNQTTQVTVDVIESDLISIYADAYMVNEGESTGLYAEPAPGLVYDSVVWSPATGLSCTTCLNPTATPSTPTTYYATIYTPDGCVDTDTLMVSISIPCGEVFIPTIFSPNGDGLNDFLCVKGPCIVLLELTIYDRWGEMVFYTDKKDICWDGYFRGRPAQSGVYVYKATVTLDDGKKLTDSGSITVTR</sequence>
<dbReference type="EMBL" id="JACVEL010000005">
    <property type="protein sequence ID" value="MBC9812631.1"/>
    <property type="molecule type" value="Genomic_DNA"/>
</dbReference>
<keyword evidence="6" id="KW-1185">Reference proteome</keyword>
<dbReference type="InterPro" id="IPR044023">
    <property type="entry name" value="Ig_7"/>
</dbReference>
<gene>
    <name evidence="5" type="ORF">H9Y05_09125</name>
</gene>
<keyword evidence="1" id="KW-0472">Membrane</keyword>
<name>A0A8J6P9E5_9FLAO</name>
<proteinExistence type="predicted"/>
<evidence type="ECO:0000313" key="6">
    <source>
        <dbReference type="Proteomes" id="UP000652681"/>
    </source>
</evidence>
<feature type="domain" description="PKD-like" evidence="3">
    <location>
        <begin position="649"/>
        <end position="730"/>
    </location>
</feature>
<protein>
    <submittedName>
        <fullName evidence="5">Gliding motility-associated C-terminal domain-containing protein</fullName>
    </submittedName>
</protein>
<comment type="caution">
    <text evidence="5">The sequence shown here is derived from an EMBL/GenBank/DDBJ whole genome shotgun (WGS) entry which is preliminary data.</text>
</comment>
<evidence type="ECO:0000256" key="1">
    <source>
        <dbReference type="SAM" id="Phobius"/>
    </source>
</evidence>
<dbReference type="RefSeq" id="WP_216714099.1">
    <property type="nucleotide sequence ID" value="NZ_JACVEL010000005.1"/>
</dbReference>
<evidence type="ECO:0000259" key="2">
    <source>
        <dbReference type="Pfam" id="PF19081"/>
    </source>
</evidence>
<keyword evidence="1" id="KW-0812">Transmembrane</keyword>